<dbReference type="OrthoDB" id="8265911at2"/>
<evidence type="ECO:0000313" key="1">
    <source>
        <dbReference type="EMBL" id="PRY40501.1"/>
    </source>
</evidence>
<dbReference type="EMBL" id="PVTF01000006">
    <property type="protein sequence ID" value="PRY40501.1"/>
    <property type="molecule type" value="Genomic_DNA"/>
</dbReference>
<gene>
    <name evidence="1" type="ORF">CLV43_106237</name>
</gene>
<protein>
    <submittedName>
        <fullName evidence="1">Uncharacterized protein</fullName>
    </submittedName>
</protein>
<evidence type="ECO:0000313" key="2">
    <source>
        <dbReference type="Proteomes" id="UP000239494"/>
    </source>
</evidence>
<reference evidence="1 2" key="1">
    <citation type="submission" date="2018-03" db="EMBL/GenBank/DDBJ databases">
        <title>Genomic Encyclopedia of Archaeal and Bacterial Type Strains, Phase II (KMG-II): from individual species to whole genera.</title>
        <authorList>
            <person name="Goeker M."/>
        </authorList>
    </citation>
    <scope>NUCLEOTIDE SEQUENCE [LARGE SCALE GENOMIC DNA]</scope>
    <source>
        <strain evidence="1 2">DSM 44720</strain>
    </source>
</reference>
<dbReference type="RefSeq" id="WP_106189052.1">
    <property type="nucleotide sequence ID" value="NZ_PVTF01000006.1"/>
</dbReference>
<dbReference type="AlphaFoldDB" id="A0A2T0T4E1"/>
<organism evidence="1 2">
    <name type="scientific">Umezawaea tangerina</name>
    <dbReference type="NCBI Taxonomy" id="84725"/>
    <lineage>
        <taxon>Bacteria</taxon>
        <taxon>Bacillati</taxon>
        <taxon>Actinomycetota</taxon>
        <taxon>Actinomycetes</taxon>
        <taxon>Pseudonocardiales</taxon>
        <taxon>Pseudonocardiaceae</taxon>
        <taxon>Umezawaea</taxon>
    </lineage>
</organism>
<comment type="caution">
    <text evidence="1">The sequence shown here is derived from an EMBL/GenBank/DDBJ whole genome shotgun (WGS) entry which is preliminary data.</text>
</comment>
<sequence length="434" mass="47083">MSEAWFADSIGLQTRDGQSEDNAWRRRLLDLVSRRLGRDPSASFNAVVKVAKGADPILVQAMLRELAATASPRVRARAREVLANAGQQTALLSAVCGEGLPAPHPLDYEWRFTRRTRDDLVSSAFARASRSVLLLGCPTVALTLLARSPDLRTTLVDDNPALPVLSDLVPRETANYTQLRADLIARPNVTADLEVDVVIADAPFYPEAMTGFLAAAVNGARRGATVLFVLPPFGTRPSAESDVRDFFRLATASGLRHEATLTNGVRYVRPPFEANAHRAAGLLSVADDWRAADLAVFRLTSRAAPTKAPLESERARWREVVVGGKRWRVKTNSGDADAVEGLLQPIAANSVLDSVSRRDQRRHQANVCTDANEFFITSNPDLLLEVLASINTGLNPAAQGEKLLGRTFGFTEYVEVTVAHDMITRGAGAETELG</sequence>
<proteinExistence type="predicted"/>
<accession>A0A2T0T4E1</accession>
<dbReference type="Proteomes" id="UP000239494">
    <property type="component" value="Unassembled WGS sequence"/>
</dbReference>
<name>A0A2T0T4E1_9PSEU</name>
<keyword evidence="2" id="KW-1185">Reference proteome</keyword>